<dbReference type="SMART" id="SM00418">
    <property type="entry name" value="HTH_ARSR"/>
    <property type="match status" value="1"/>
</dbReference>
<accession>A0A7G5C669</accession>
<dbReference type="SUPFAM" id="SSF46785">
    <property type="entry name" value="Winged helix' DNA-binding domain"/>
    <property type="match status" value="1"/>
</dbReference>
<evidence type="ECO:0000313" key="6">
    <source>
        <dbReference type="Proteomes" id="UP000515679"/>
    </source>
</evidence>
<gene>
    <name evidence="5" type="ORF">FPL14_28680</name>
</gene>
<dbReference type="PRINTS" id="PR00778">
    <property type="entry name" value="HTHARSR"/>
</dbReference>
<dbReference type="GO" id="GO:0003700">
    <property type="term" value="F:DNA-binding transcription factor activity"/>
    <property type="evidence" value="ECO:0007669"/>
    <property type="project" value="InterPro"/>
</dbReference>
<protein>
    <submittedName>
        <fullName evidence="5">Helix-turn-helix transcriptional regulator</fullName>
    </submittedName>
</protein>
<evidence type="ECO:0000256" key="1">
    <source>
        <dbReference type="ARBA" id="ARBA00023015"/>
    </source>
</evidence>
<dbReference type="PANTHER" id="PTHR33154:SF12">
    <property type="entry name" value="TRANSCRIPTIONAL REGULATORY PROTEIN"/>
    <property type="match status" value="1"/>
</dbReference>
<reference evidence="5 6" key="1">
    <citation type="submission" date="2019-07" db="EMBL/GenBank/DDBJ databases">
        <authorList>
            <person name="Kim J.K."/>
            <person name="Cheong H.-M."/>
            <person name="Choi Y."/>
            <person name="Hwang K.J."/>
            <person name="Lee S."/>
            <person name="Choi C."/>
        </authorList>
    </citation>
    <scope>NUCLEOTIDE SEQUENCE [LARGE SCALE GENOMIC DNA]</scope>
    <source>
        <strain evidence="5 6">KS 22</strain>
    </source>
</reference>
<dbReference type="InterPro" id="IPR011991">
    <property type="entry name" value="ArsR-like_HTH"/>
</dbReference>
<name>A0A7G5C669_9BACL</name>
<feature type="domain" description="HTH arsR-type" evidence="4">
    <location>
        <begin position="6"/>
        <end position="99"/>
    </location>
</feature>
<dbReference type="EMBL" id="CP041969">
    <property type="protein sequence ID" value="QMV44703.1"/>
    <property type="molecule type" value="Genomic_DNA"/>
</dbReference>
<keyword evidence="1" id="KW-0805">Transcription regulation</keyword>
<evidence type="ECO:0000259" key="4">
    <source>
        <dbReference type="PROSITE" id="PS50987"/>
    </source>
</evidence>
<evidence type="ECO:0000256" key="3">
    <source>
        <dbReference type="ARBA" id="ARBA00023163"/>
    </source>
</evidence>
<dbReference type="GO" id="GO:0003677">
    <property type="term" value="F:DNA binding"/>
    <property type="evidence" value="ECO:0007669"/>
    <property type="project" value="UniProtKB-KW"/>
</dbReference>
<dbReference type="KEGG" id="cchl:FPL14_28680"/>
<dbReference type="RefSeq" id="WP_182300991.1">
    <property type="nucleotide sequence ID" value="NZ_CP041969.1"/>
</dbReference>
<dbReference type="InterPro" id="IPR036390">
    <property type="entry name" value="WH_DNA-bd_sf"/>
</dbReference>
<dbReference type="CDD" id="cd00090">
    <property type="entry name" value="HTH_ARSR"/>
    <property type="match status" value="1"/>
</dbReference>
<dbReference type="PANTHER" id="PTHR33154">
    <property type="entry name" value="TRANSCRIPTIONAL REGULATOR, ARSR FAMILY"/>
    <property type="match status" value="1"/>
</dbReference>
<sequence>MKALHHPDRADILLSSVLYALSDPVRLYIVSEIRKFGERTCGNVEVPVVKSTMSHHVRTLREAGVVNVRAQGTQRVMTLREEDLEIRFPGLLVSILEAFEQSGERIPTQEQME</sequence>
<dbReference type="AlphaFoldDB" id="A0A7G5C669"/>
<evidence type="ECO:0000256" key="2">
    <source>
        <dbReference type="ARBA" id="ARBA00023125"/>
    </source>
</evidence>
<keyword evidence="6" id="KW-1185">Reference proteome</keyword>
<dbReference type="InterPro" id="IPR036388">
    <property type="entry name" value="WH-like_DNA-bd_sf"/>
</dbReference>
<dbReference type="InterPro" id="IPR001845">
    <property type="entry name" value="HTH_ArsR_DNA-bd_dom"/>
</dbReference>
<organism evidence="5 6">
    <name type="scientific">Cohnella cholangitidis</name>
    <dbReference type="NCBI Taxonomy" id="2598458"/>
    <lineage>
        <taxon>Bacteria</taxon>
        <taxon>Bacillati</taxon>
        <taxon>Bacillota</taxon>
        <taxon>Bacilli</taxon>
        <taxon>Bacillales</taxon>
        <taxon>Paenibacillaceae</taxon>
        <taxon>Cohnella</taxon>
    </lineage>
</organism>
<proteinExistence type="predicted"/>
<dbReference type="Proteomes" id="UP000515679">
    <property type="component" value="Chromosome"/>
</dbReference>
<keyword evidence="3" id="KW-0804">Transcription</keyword>
<evidence type="ECO:0000313" key="5">
    <source>
        <dbReference type="EMBL" id="QMV44703.1"/>
    </source>
</evidence>
<keyword evidence="2" id="KW-0238">DNA-binding</keyword>
<dbReference type="InterPro" id="IPR051081">
    <property type="entry name" value="HTH_MetalResp_TranReg"/>
</dbReference>
<dbReference type="Gene3D" id="1.10.10.10">
    <property type="entry name" value="Winged helix-like DNA-binding domain superfamily/Winged helix DNA-binding domain"/>
    <property type="match status" value="1"/>
</dbReference>
<dbReference type="PROSITE" id="PS50987">
    <property type="entry name" value="HTH_ARSR_2"/>
    <property type="match status" value="1"/>
</dbReference>